<feature type="compositionally biased region" description="Polar residues" evidence="3">
    <location>
        <begin position="2205"/>
        <end position="2231"/>
    </location>
</feature>
<comment type="caution">
    <text evidence="4">The sequence shown here is derived from an EMBL/GenBank/DDBJ whole genome shotgun (WGS) entry which is preliminary data.</text>
</comment>
<evidence type="ECO:0000256" key="3">
    <source>
        <dbReference type="SAM" id="MobiDB-lite"/>
    </source>
</evidence>
<sequence>MNVQTDSWCQAVLPHATPCHCECVGVFSRKQPVVKRATPRRSALPVRPAVLPVHLTMTGPRLPLLITLTLLLTPLCLADLPHTRYQIANGWNFSDEEVAVTSAVYDEGDDGGGDIGDSDGQKQDGILRAAARAVWRTLRPYVVTEGIDSFTGRVASLKARLLKEVEEEVTGYTNVTLFTWPDDLFELKHQIEEAKAGGNENDDNDEDLDNYDRGDNVTRTKREHPVHHPLIRDPFGVAMLDEVETLLSLEAHPTLGVHMTQWHGRLIIAAMDMRKRVTLFAVTPRTYKVESTPPFPGVHSCRFTVVPKDVLLVACISPVRSTVQHHGIQEEPAPEVTVYQVEEEAYGAGRLSIKLLQGIEMDDPVDVEMWNRDGEHYLLIANSKEVKVAYGPSGEVLAHRINYHSVSYLYKWKEHYFDALQHRILPGSSPRGVTHFTIGSRHFVAMANYRNNKGQRNIDSFIFHYSLEEDHLVLFQQLPTRGALHIASFTLGHNRFADTFLAVANSCEDVDGGSCNPHTNSAIYRFTGKKFVLFQEVPTLLAVQWLAVQVEGTVLLAVAQMAAGVKLFQYDGWKFVATKIQYYEGTFGPGATGLAATHWNGTVVLAVSSLEHQNSLFHSLDLFRLIFRKNTWLKEVHDEYQAWCVAALGEAMETELVASLVSGIQAATNQTYVFTRHVTIQGSLTAGLASSVTQVFERTTSRHLPVMTGGITQALLSLGRKVQQAVEKISTAVSLADPVTWPGGLHLFDLSAGSASAERLYVRDVNQRAVSWKDAVMLEGTGLQHLARLRLAHVEIQAAAQVVNLRGHPFSSFVTLSGHHTIFGHVSFSVTIRAASLVAVTVDRVVITPQSVLIADDSQYLNGSLTCQYLNAISLEVVTINSIPLSPLLSSLVLKDARHAVNGIVRVMGNLAYHGNLQVNVSLPLDLKNVIRVDYAGLQVVTGGHQVGELAAPYMAIEGRINTVRVPVEVFLNSSHHSYTLVSAAFSHVRATSVSILQKFHSITVTEGRLDVLLLSGYQIVTAPKTFTSLHLLEQNSPSYRSANTRHRRWSSGNCGLPRNRRPETRTTRIEALLLALRGVAAAQDLLTFLTEVQPVHFLAPGQNPSFFNLLMQNVDCAIFSLEDNGNLELHEILDAIKWHNTTVFIQNEFYTDTVTELIGNIQSYLFKEKLELKKVTLDADDLLMIKNMKRDDLTRRDLLILDYLIDITSNHESENLPSEIFLRNCLLFCPGFQKNFLDKKKMQMSCIPEILTVFKALKTISRYSAIITEMRQLPAHISQMLKAGVVQYLLGQLLRSVSEKGQLRKQVYAAVVCRLSPEGSEEYQQMLLTYRRQLHGTASRFIPSRIKRQASDTGYGVTDTEPPSTLPTSNTEDTSTLQVSIPEETSEDSYTLSTSTPEDTSEDSSTLPASTPEDTSKDSSTFPPSVNEDTSEESSTAPPPIIEDTSEETSTLPASIPEYTSEDYSTFPPSIIEDTSEDSSTLPAFISEDTGEDSSTLPPSVNEDTSEDSSTLPPSVNKDTSEDSSTLPASITEDASKDSSTIPASTREDISENSSTLPSSNIENTSENSSSFPASTTEDSSTFPASPIGDISGNSSTLTFSISEDSFILAASTSEGSSTFTLSNIEVSSTFAASTNDDYSTLPASILEDTSGDSSTLPPSILEDTSGDSSTLPASILEDTSGDSSTLPASILEDTSGDSSTLPASITEDTSGDSSTLPPSILEDTSGDSSTLPASIIEDTSGDSSTLPASIIEDTTGDSSTLPASILEDTSGDSSTLPASITEDTSGDSSTLSPSILEDTSGDSSTLPASIIEDTSGDSSTLPASIIEDTSGDSSTLPASIIEDTSGDSSTLPASILEDTSGDSSTLPASILEDTIPTQSYTLPASIIEDTSEVSSILPSSIPEDTSGISSTLLASIIEDTSEDSSTLPASIPEDTSGASSTLLTSIIEDTSEVSSTLPPSIIEDTSGASSTLPPSIIEDSLSPSIIEDASENSSTLPLSRREDNIEDISAYTSSTSETSSSFAAVTTEISSTNVDSSSFTAFTDEVSSSSTTLAPLYVSEASSSSESALLSARFLAEFLAEIRELETTVKEETTLPVDSDKTALLIQILGLQTTDGITAQGDHVTDGILGLTTTVNAEVTALLAEILGLQITEETTESTDSVNVELEGTIDLSAILGLQTVVGITDTDTTDADTTPKAETPDSATDATKTSVTTLTDATEDSSPNTLTKEATETSFIISPAATGGTAPNSVMITTLTTEAATLYTPTVVATEEDILNPFTIVNNIMEVHLSQTDADPMLVPLTVSLNYENCSTLPPNLLQDSDHLLYLYLRMQMTDHYLSIVNRSQPKLKDPKEPSEYDVGVEGAMLDAFGFLIDTVKKFVLDPIGFVSILDIERLQRDLNFFFFVSSFASSSQYYYWSERLLYRTLYLRSLLELSRIITEKLLNCFEAFYPEFSTPGYETTLHPFAYSEDMPDIMKKMSEEFITNSALIRNLTVLLNFTQDVAVLNPYLNKRCPAPHAIDPEAVAFAVEEARETLDIILQDELMFSKEVNTSILEKQVLNLKKATQMCLMASHLPEEVEASLSLIYEENGSVVAEDAQKLLYIRIKHLQRINLALVDSIVAIADHRAVDSGVSPPDPTSVIPDPQTKWNWDGLWLDGRLAGYLLSQLFEGAGLLLSALPHQEYTVNFYPAPLGHVNFIAAHKDKVRHLRFLSGLSATTVQGMGMAQIQQHGLALTSTPNITLTFFAAVTVDGPVRVSRVNRAPAASFVTLGGYHSLQHPFVFRGPVTAAARVTVRNEINGLDLVLFSKSVALTSSATRQVLRQPITFTQVSTQRVVFEKGRVQAVDLEDLVPLGHPAVITGRKTFQELTVRENGTVAAAVDSRYVGGINVTDLFYNSLTTNPGGLQVVAGRLHLHHLLVLKDVTTQGVVCLDSHGVPGILDLASLTGRVVPLSGSANITAGLVITGSVYVTGLFFRDTLDGVSAALYRDGWLLRDTDQSLHGNVSIGNIISHRVTVSQGIKVQDVDVTRLYQKTFLTTWPVTLPLPLTFRGHVEAAWVAVGGLVQGWDLSKHALLQHSSSIVFTAAKIFLNDVHIAGNLTSTNSGEDCTYFPFLNLTIEGTVVVKNLFPAASVFLSGHEITTKTATQYWLADTDTQVSITIFFEAIVLLNLNAIVAWNNLEMQDFRKSLFEKQCDVLQALTGSFSFSYLEIEENLYTPVINSSSLNNELSSNLRQVLLADGAQVFTSHPSINTLHAQGSGSVVTSQGVNGVLMSHMCRHAEPCIVDAPKTLGQDFEIMGDLNLQKNSLVQGVDVSLSLHAWVSRNSCGYIPGLTTFTGPVIVDNTDYNIRVRGLIDGVKITTSHVMTLVGPQTMSGNLVLHQTQGASVVSPVVTALDGLFNGHNLTDAWRRAFLLGESAVVRAPVIFKDVVMFREAVRLNPSDSTPVPIFSDFRSFFFDFSLLHNLSVWSQRALQGRVQQYWGWRVVQEFDSNNERLIPLSLEGISGPVSTTLLPQHHHLALVSSQSNVPVLQREPDTDRYKGSDVTLASRCTTGLVSYISEGRTFIVTTHACLEDITAPVYYAASGHATISEAVSTDDDLHVWEVTPQGAVLRAAFNVPGALDIQVVWLGQASSTCLVVVEARGTDVVVVCERQAGMFVEHQRLNFTRPSKVSVVQHTPPVGRRRLALAVADPGRTALKGGGIYLFHYDTKLGKFLLIQEELLEDVVWVELVSRGPDLLLAAVTEDRLGVREGHVCLYKVDWYNPDGLTPLGHRGPLVKSEIPSPRLSGLPHTPQLFAVQELELEDPSEARFLITPSGGLHLYVVGHSGLITWFSQEGIHRFRKEGEVRVANGMTLDVWAMDGKEWAPRISVAGGRCPRGSHQAPNQPTFVLEMIFRGSHSIPAP</sequence>
<evidence type="ECO:0000256" key="2">
    <source>
        <dbReference type="ARBA" id="ARBA00022737"/>
    </source>
</evidence>
<feature type="region of interest" description="Disordered" evidence="3">
    <location>
        <begin position="1645"/>
        <end position="1869"/>
    </location>
</feature>
<feature type="region of interest" description="Disordered" evidence="3">
    <location>
        <begin position="1043"/>
        <end position="1062"/>
    </location>
</feature>
<evidence type="ECO:0000313" key="4">
    <source>
        <dbReference type="EMBL" id="KAK8386738.1"/>
    </source>
</evidence>
<proteinExistence type="predicted"/>
<feature type="region of interest" description="Disordered" evidence="3">
    <location>
        <begin position="1953"/>
        <end position="1980"/>
    </location>
</feature>
<feature type="compositionally biased region" description="Low complexity" evidence="3">
    <location>
        <begin position="1392"/>
        <end position="1408"/>
    </location>
</feature>
<dbReference type="PROSITE" id="PS50912">
    <property type="entry name" value="EAR"/>
    <property type="match status" value="2"/>
</dbReference>
<feature type="region of interest" description="Disordered" evidence="3">
    <location>
        <begin position="1342"/>
        <end position="1592"/>
    </location>
</feature>
<feature type="compositionally biased region" description="Polar residues" evidence="3">
    <location>
        <begin position="1698"/>
        <end position="1719"/>
    </location>
</feature>
<dbReference type="PANTHER" id="PTHR15261:SF4">
    <property type="entry name" value="THROMBOSPONDIN-TYPE LAMININ G DOMAIN AND EAR REPEAT-CONTAINING PROTEIN"/>
    <property type="match status" value="1"/>
</dbReference>
<dbReference type="InterPro" id="IPR005492">
    <property type="entry name" value="EPTP"/>
</dbReference>
<dbReference type="Proteomes" id="UP001487740">
    <property type="component" value="Unassembled WGS sequence"/>
</dbReference>
<keyword evidence="2" id="KW-0677">Repeat</keyword>
<feature type="compositionally biased region" description="Polar residues" evidence="3">
    <location>
        <begin position="1494"/>
        <end position="1530"/>
    </location>
</feature>
<feature type="compositionally biased region" description="Polar residues" evidence="3">
    <location>
        <begin position="1409"/>
        <end position="1437"/>
    </location>
</feature>
<feature type="region of interest" description="Disordered" evidence="3">
    <location>
        <begin position="1922"/>
        <end position="1941"/>
    </location>
</feature>
<dbReference type="InterPro" id="IPR009039">
    <property type="entry name" value="EAR"/>
</dbReference>
<organism evidence="4 5">
    <name type="scientific">Scylla paramamosain</name>
    <name type="common">Mud crab</name>
    <dbReference type="NCBI Taxonomy" id="85552"/>
    <lineage>
        <taxon>Eukaryota</taxon>
        <taxon>Metazoa</taxon>
        <taxon>Ecdysozoa</taxon>
        <taxon>Arthropoda</taxon>
        <taxon>Crustacea</taxon>
        <taxon>Multicrustacea</taxon>
        <taxon>Malacostraca</taxon>
        <taxon>Eumalacostraca</taxon>
        <taxon>Eucarida</taxon>
        <taxon>Decapoda</taxon>
        <taxon>Pleocyemata</taxon>
        <taxon>Brachyura</taxon>
        <taxon>Eubrachyura</taxon>
        <taxon>Portunoidea</taxon>
        <taxon>Portunidae</taxon>
        <taxon>Portuninae</taxon>
        <taxon>Scylla</taxon>
    </lineage>
</organism>
<dbReference type="PANTHER" id="PTHR15261">
    <property type="entry name" value="THROMBOSPONDIN-TYPE LAMININ G DOMAIN AND EAR REPEAT-CONTAINING"/>
    <property type="match status" value="1"/>
</dbReference>
<feature type="compositionally biased region" description="Low complexity" evidence="3">
    <location>
        <begin position="1560"/>
        <end position="1572"/>
    </location>
</feature>
<feature type="compositionally biased region" description="Acidic residues" evidence="3">
    <location>
        <begin position="200"/>
        <end position="209"/>
    </location>
</feature>
<feature type="compositionally biased region" description="Basic and acidic residues" evidence="3">
    <location>
        <begin position="210"/>
        <end position="220"/>
    </location>
</feature>
<feature type="compositionally biased region" description="Polar residues" evidence="3">
    <location>
        <begin position="1573"/>
        <end position="1585"/>
    </location>
</feature>
<name>A0AAW0THH8_SCYPA</name>
<evidence type="ECO:0000256" key="1">
    <source>
        <dbReference type="ARBA" id="ARBA00022729"/>
    </source>
</evidence>
<feature type="region of interest" description="Disordered" evidence="3">
    <location>
        <begin position="195"/>
        <end position="223"/>
    </location>
</feature>
<dbReference type="GO" id="GO:0007165">
    <property type="term" value="P:signal transduction"/>
    <property type="evidence" value="ECO:0007669"/>
    <property type="project" value="TreeGrafter"/>
</dbReference>
<evidence type="ECO:0000313" key="5">
    <source>
        <dbReference type="Proteomes" id="UP001487740"/>
    </source>
</evidence>
<keyword evidence="1" id="KW-0732">Signal</keyword>
<accession>A0AAW0THH8</accession>
<protein>
    <submittedName>
        <fullName evidence="4">Uncharacterized protein</fullName>
    </submittedName>
</protein>
<dbReference type="Pfam" id="PF03736">
    <property type="entry name" value="EPTP"/>
    <property type="match status" value="1"/>
</dbReference>
<dbReference type="EMBL" id="JARAKH010000030">
    <property type="protein sequence ID" value="KAK8386738.1"/>
    <property type="molecule type" value="Genomic_DNA"/>
</dbReference>
<feature type="compositionally biased region" description="Polar residues" evidence="3">
    <location>
        <begin position="1773"/>
        <end position="1795"/>
    </location>
</feature>
<feature type="region of interest" description="Disordered" evidence="3">
    <location>
        <begin position="2190"/>
        <end position="2231"/>
    </location>
</feature>
<reference evidence="4 5" key="1">
    <citation type="submission" date="2023-03" db="EMBL/GenBank/DDBJ databases">
        <title>High-quality genome of Scylla paramamosain provides insights in environmental adaptation.</title>
        <authorList>
            <person name="Zhang L."/>
        </authorList>
    </citation>
    <scope>NUCLEOTIDE SEQUENCE [LARGE SCALE GENOMIC DNA]</scope>
    <source>
        <strain evidence="4">LZ_2023a</strain>
        <tissue evidence="4">Muscle</tissue>
    </source>
</reference>
<feature type="compositionally biased region" description="Polar residues" evidence="3">
    <location>
        <begin position="1362"/>
        <end position="1380"/>
    </location>
</feature>
<keyword evidence="5" id="KW-1185">Reference proteome</keyword>
<gene>
    <name evidence="4" type="ORF">O3P69_017895</name>
</gene>